<accession>A0A4P6V3H1</accession>
<keyword evidence="2" id="KW-1185">Reference proteome</keyword>
<dbReference type="KEGG" id="rpod:E0E05_12355"/>
<gene>
    <name evidence="1" type="ORF">E0E05_12355</name>
</gene>
<dbReference type="RefSeq" id="WP_131616989.1">
    <property type="nucleotide sequence ID" value="NZ_CP036532.1"/>
</dbReference>
<sequence>MREIIVIVAIAGLSIFYMNSVYGTARPCDAFKLALVEESPGILEEMARRDSDFRIVSLGQRLFDPTGASIREFSRLLVNEIATDANVIACSFMVGMREVAPAQFRTRVAAELLDQES</sequence>
<organism evidence="1 2">
    <name type="scientific">Roseitalea porphyridii</name>
    <dbReference type="NCBI Taxonomy" id="1852022"/>
    <lineage>
        <taxon>Bacteria</taxon>
        <taxon>Pseudomonadati</taxon>
        <taxon>Pseudomonadota</taxon>
        <taxon>Alphaproteobacteria</taxon>
        <taxon>Hyphomicrobiales</taxon>
        <taxon>Ahrensiaceae</taxon>
        <taxon>Roseitalea</taxon>
    </lineage>
</organism>
<dbReference type="GeneID" id="90768093"/>
<protein>
    <submittedName>
        <fullName evidence="1">Uncharacterized protein</fullName>
    </submittedName>
</protein>
<dbReference type="AlphaFoldDB" id="A0A4P6V3H1"/>
<name>A0A4P6V3H1_9HYPH</name>
<dbReference type="EMBL" id="CP036532">
    <property type="protein sequence ID" value="QBK31324.1"/>
    <property type="molecule type" value="Genomic_DNA"/>
</dbReference>
<evidence type="ECO:0000313" key="2">
    <source>
        <dbReference type="Proteomes" id="UP000293719"/>
    </source>
</evidence>
<reference evidence="1 2" key="1">
    <citation type="journal article" date="2017" name="Int. J. Syst. Evol. Microbiol.">
        <title>Roseitalea porphyridii gen. nov., sp. nov., isolated from a red alga, and reclassification of Hoeflea suaedae Chung et al. 2013 as Pseudohoeflea suaedae gen. nov., comb. nov.</title>
        <authorList>
            <person name="Hyeon J.W."/>
            <person name="Jeong S.E."/>
            <person name="Baek K."/>
            <person name="Jeon C.O."/>
        </authorList>
    </citation>
    <scope>NUCLEOTIDE SEQUENCE [LARGE SCALE GENOMIC DNA]</scope>
    <source>
        <strain evidence="1 2">MA7-20</strain>
    </source>
</reference>
<evidence type="ECO:0000313" key="1">
    <source>
        <dbReference type="EMBL" id="QBK31324.1"/>
    </source>
</evidence>
<dbReference type="Proteomes" id="UP000293719">
    <property type="component" value="Chromosome"/>
</dbReference>
<proteinExistence type="predicted"/>